<evidence type="ECO:0000313" key="3">
    <source>
        <dbReference type="Proteomes" id="UP000646738"/>
    </source>
</evidence>
<organism evidence="2 3">
    <name type="scientific">Streptomyces rubradiris</name>
    <name type="common">Streptomyces achromogenes subsp. rubradiris</name>
    <dbReference type="NCBI Taxonomy" id="285531"/>
    <lineage>
        <taxon>Bacteria</taxon>
        <taxon>Bacillati</taxon>
        <taxon>Actinomycetota</taxon>
        <taxon>Actinomycetes</taxon>
        <taxon>Kitasatosporales</taxon>
        <taxon>Streptomycetaceae</taxon>
        <taxon>Streptomyces</taxon>
    </lineage>
</organism>
<accession>A0ABQ3RGA2</accession>
<feature type="compositionally biased region" description="Polar residues" evidence="1">
    <location>
        <begin position="36"/>
        <end position="45"/>
    </location>
</feature>
<evidence type="ECO:0000313" key="2">
    <source>
        <dbReference type="EMBL" id="GHI54888.1"/>
    </source>
</evidence>
<protein>
    <submittedName>
        <fullName evidence="2">Uncharacterized protein</fullName>
    </submittedName>
</protein>
<feature type="compositionally biased region" description="Basic and acidic residues" evidence="1">
    <location>
        <begin position="53"/>
        <end position="63"/>
    </location>
</feature>
<feature type="region of interest" description="Disordered" evidence="1">
    <location>
        <begin position="36"/>
        <end position="63"/>
    </location>
</feature>
<name>A0ABQ3RGA2_STRRR</name>
<proteinExistence type="predicted"/>
<sequence>MRAPRFSGCGSGHRLRYGHGALSSWLVKGESVLGDRTQTAGSTGYNRRPFGRLRGDPDILGRK</sequence>
<reference evidence="3" key="1">
    <citation type="submission" date="2023-07" db="EMBL/GenBank/DDBJ databases">
        <title>Whole genome shotgun sequence of Streptomyces achromogenes subsp. rubradiris NBRC 14000.</title>
        <authorList>
            <person name="Komaki H."/>
            <person name="Tamura T."/>
        </authorList>
    </citation>
    <scope>NUCLEOTIDE SEQUENCE [LARGE SCALE GENOMIC DNA]</scope>
    <source>
        <strain evidence="3">NBRC 14000</strain>
    </source>
</reference>
<dbReference type="Proteomes" id="UP000646738">
    <property type="component" value="Unassembled WGS sequence"/>
</dbReference>
<gene>
    <name evidence="2" type="ORF">Srubr_47340</name>
</gene>
<comment type="caution">
    <text evidence="2">The sequence shown here is derived from an EMBL/GenBank/DDBJ whole genome shotgun (WGS) entry which is preliminary data.</text>
</comment>
<evidence type="ECO:0000256" key="1">
    <source>
        <dbReference type="SAM" id="MobiDB-lite"/>
    </source>
</evidence>
<dbReference type="EMBL" id="BNEA01000015">
    <property type="protein sequence ID" value="GHI54888.1"/>
    <property type="molecule type" value="Genomic_DNA"/>
</dbReference>
<keyword evidence="3" id="KW-1185">Reference proteome</keyword>